<dbReference type="AlphaFoldDB" id="W5UT26"/>
<evidence type="ECO:0000259" key="10">
    <source>
        <dbReference type="PROSITE" id="PS50142"/>
    </source>
</evidence>
<organism evidence="11 12">
    <name type="scientific">Mesomycoplasma bovoculi M165/69</name>
    <dbReference type="NCBI Taxonomy" id="743966"/>
    <lineage>
        <taxon>Bacteria</taxon>
        <taxon>Bacillati</taxon>
        <taxon>Mycoplasmatota</taxon>
        <taxon>Mycoplasmoidales</taxon>
        <taxon>Metamycoplasmataceae</taxon>
        <taxon>Mesomycoplasma</taxon>
    </lineage>
</organism>
<dbReference type="PROSITE" id="PS50137">
    <property type="entry name" value="DS_RBD"/>
    <property type="match status" value="1"/>
</dbReference>
<keyword evidence="8" id="KW-0698">rRNA processing</keyword>
<dbReference type="GO" id="GO:0010468">
    <property type="term" value="P:regulation of gene expression"/>
    <property type="evidence" value="ECO:0007669"/>
    <property type="project" value="TreeGrafter"/>
</dbReference>
<dbReference type="OrthoDB" id="9805026at2"/>
<dbReference type="Pfam" id="PF14622">
    <property type="entry name" value="Ribonucleas_3_3"/>
    <property type="match status" value="1"/>
</dbReference>
<gene>
    <name evidence="8 11" type="primary">rnc</name>
    <name evidence="11" type="ORF">MYB_01415</name>
</gene>
<keyword evidence="8" id="KW-0699">rRNA-binding</keyword>
<keyword evidence="8" id="KW-0819">tRNA processing</keyword>
<dbReference type="KEGG" id="mbc:MYB_01415"/>
<dbReference type="HOGENOM" id="CLU_000907_1_2_14"/>
<dbReference type="HAMAP" id="MF_00104">
    <property type="entry name" value="RNase_III"/>
    <property type="match status" value="1"/>
</dbReference>
<evidence type="ECO:0000256" key="5">
    <source>
        <dbReference type="ARBA" id="ARBA00022759"/>
    </source>
</evidence>
<dbReference type="PATRIC" id="fig|743966.3.peg.284"/>
<sequence>MHYSKEFINWLASIGIKPNSIAIFMQALTHKSFHHENPSQSHYEMLEFLGDAILNFKVSEFIYKKISLRKEGVASIVKAKSVSASTFAMLCDEIGLNKFVRVGKGAKEIVQNQKIKSDIFESFCAAIFLDLGSDFLDKFLTKKLMPIVIDIAKSNAKDPKTEFQEKIQFYSSTSQIEYRKTQLKDGTFLVHLYWENKKYGTGKGKSIKEAEFAAAQQALDLLIEMN</sequence>
<dbReference type="InterPro" id="IPR036389">
    <property type="entry name" value="RNase_III_sf"/>
</dbReference>
<keyword evidence="5 8" id="KW-0255">Endonuclease</keyword>
<feature type="binding site" evidence="8">
    <location>
        <position position="118"/>
    </location>
    <ligand>
        <name>Mg(2+)</name>
        <dbReference type="ChEBI" id="CHEBI:18420"/>
    </ligand>
</feature>
<name>W5UT26_9BACT</name>
<proteinExistence type="inferred from homology"/>
<dbReference type="Pfam" id="PF00035">
    <property type="entry name" value="dsrm"/>
    <property type="match status" value="1"/>
</dbReference>
<dbReference type="InterPro" id="IPR011907">
    <property type="entry name" value="RNase_III"/>
</dbReference>
<feature type="active site" evidence="8">
    <location>
        <position position="121"/>
    </location>
</feature>
<evidence type="ECO:0000256" key="6">
    <source>
        <dbReference type="ARBA" id="ARBA00022801"/>
    </source>
</evidence>
<dbReference type="InterPro" id="IPR014720">
    <property type="entry name" value="dsRBD_dom"/>
</dbReference>
<dbReference type="eggNOG" id="COG0571">
    <property type="taxonomic scope" value="Bacteria"/>
</dbReference>
<evidence type="ECO:0000313" key="11">
    <source>
        <dbReference type="EMBL" id="AHH45292.1"/>
    </source>
</evidence>
<comment type="cofactor">
    <cofactor evidence="8">
        <name>Mg(2+)</name>
        <dbReference type="ChEBI" id="CHEBI:18420"/>
    </cofactor>
</comment>
<dbReference type="GO" id="GO:0006364">
    <property type="term" value="P:rRNA processing"/>
    <property type="evidence" value="ECO:0007669"/>
    <property type="project" value="UniProtKB-UniRule"/>
</dbReference>
<dbReference type="GO" id="GO:0006397">
    <property type="term" value="P:mRNA processing"/>
    <property type="evidence" value="ECO:0007669"/>
    <property type="project" value="UniProtKB-UniRule"/>
</dbReference>
<evidence type="ECO:0000259" key="9">
    <source>
        <dbReference type="PROSITE" id="PS50137"/>
    </source>
</evidence>
<feature type="active site" evidence="8">
    <location>
        <position position="51"/>
    </location>
</feature>
<accession>W5UT26</accession>
<dbReference type="EMBL" id="CP007154">
    <property type="protein sequence ID" value="AHH45292.1"/>
    <property type="molecule type" value="Genomic_DNA"/>
</dbReference>
<keyword evidence="8" id="KW-0963">Cytoplasm</keyword>
<dbReference type="Proteomes" id="UP000019229">
    <property type="component" value="Chromosome"/>
</dbReference>
<dbReference type="GO" id="GO:0019843">
    <property type="term" value="F:rRNA binding"/>
    <property type="evidence" value="ECO:0007669"/>
    <property type="project" value="UniProtKB-KW"/>
</dbReference>
<dbReference type="SUPFAM" id="SSF69065">
    <property type="entry name" value="RNase III domain-like"/>
    <property type="match status" value="1"/>
</dbReference>
<dbReference type="STRING" id="743966.MYB_01415"/>
<dbReference type="PROSITE" id="PS50142">
    <property type="entry name" value="RNASE_3_2"/>
    <property type="match status" value="1"/>
</dbReference>
<evidence type="ECO:0000256" key="8">
    <source>
        <dbReference type="HAMAP-Rule" id="MF_00104"/>
    </source>
</evidence>
<comment type="function">
    <text evidence="8">Digests double-stranded RNA. Involved in the processing of primary rRNA transcript to yield the immediate precursors to the large and small rRNAs (23S and 16S). Processes some mRNAs, and tRNAs when they are encoded in the rRNA operon. Processes pre-crRNA and tracrRNA of type II CRISPR loci if present in the organism.</text>
</comment>
<feature type="binding site" evidence="8">
    <location>
        <position position="121"/>
    </location>
    <ligand>
        <name>Mg(2+)</name>
        <dbReference type="ChEBI" id="CHEBI:18420"/>
    </ligand>
</feature>
<evidence type="ECO:0000256" key="4">
    <source>
        <dbReference type="ARBA" id="ARBA00022722"/>
    </source>
</evidence>
<dbReference type="RefSeq" id="WP_022934780.1">
    <property type="nucleotide sequence ID" value="NZ_CP007154.1"/>
</dbReference>
<keyword evidence="4 8" id="KW-0540">Nuclease</keyword>
<reference evidence="11 12" key="1">
    <citation type="journal article" date="2014" name="Genome Announc.">
        <title>Complete Genome Sequence of Mycoplasma bovoculi Strain M165/69T (ATCC 29104).</title>
        <authorList>
            <person name="Calcutt M.J."/>
            <person name="Foecking M.F."/>
        </authorList>
    </citation>
    <scope>NUCLEOTIDE SEQUENCE [LARGE SCALE GENOMIC DNA]</scope>
    <source>
        <strain evidence="11">M165/69</strain>
    </source>
</reference>
<feature type="domain" description="DRBM" evidence="9">
    <location>
        <begin position="158"/>
        <end position="224"/>
    </location>
</feature>
<dbReference type="GO" id="GO:0004525">
    <property type="term" value="F:ribonuclease III activity"/>
    <property type="evidence" value="ECO:0007669"/>
    <property type="project" value="UniProtKB-UniRule"/>
</dbReference>
<dbReference type="SMART" id="SM00358">
    <property type="entry name" value="DSRM"/>
    <property type="match status" value="1"/>
</dbReference>
<dbReference type="GO" id="GO:0046872">
    <property type="term" value="F:metal ion binding"/>
    <property type="evidence" value="ECO:0007669"/>
    <property type="project" value="UniProtKB-KW"/>
</dbReference>
<feature type="binding site" evidence="8">
    <location>
        <position position="47"/>
    </location>
    <ligand>
        <name>Mg(2+)</name>
        <dbReference type="ChEBI" id="CHEBI:18420"/>
    </ligand>
</feature>
<comment type="subunit">
    <text evidence="8">Homodimer.</text>
</comment>
<dbReference type="GO" id="GO:0005737">
    <property type="term" value="C:cytoplasm"/>
    <property type="evidence" value="ECO:0007669"/>
    <property type="project" value="UniProtKB-SubCell"/>
</dbReference>
<evidence type="ECO:0000256" key="1">
    <source>
        <dbReference type="ARBA" id="ARBA00000109"/>
    </source>
</evidence>
<dbReference type="EC" id="3.1.26.3" evidence="8"/>
<comment type="catalytic activity">
    <reaction evidence="1 8">
        <text>Endonucleolytic cleavage to 5'-phosphomonoester.</text>
        <dbReference type="EC" id="3.1.26.3"/>
    </reaction>
</comment>
<protein>
    <recommendedName>
        <fullName evidence="8">Ribonuclease 3</fullName>
        <ecNumber evidence="8">3.1.26.3</ecNumber>
    </recommendedName>
    <alternativeName>
        <fullName evidence="8">Ribonuclease III</fullName>
        <shortName evidence="8">RNase III</shortName>
    </alternativeName>
</protein>
<dbReference type="SUPFAM" id="SSF54768">
    <property type="entry name" value="dsRNA-binding domain-like"/>
    <property type="match status" value="1"/>
</dbReference>
<evidence type="ECO:0000313" key="12">
    <source>
        <dbReference type="Proteomes" id="UP000019229"/>
    </source>
</evidence>
<dbReference type="GO" id="GO:0008033">
    <property type="term" value="P:tRNA processing"/>
    <property type="evidence" value="ECO:0007669"/>
    <property type="project" value="UniProtKB-KW"/>
</dbReference>
<dbReference type="Gene3D" id="1.10.1520.10">
    <property type="entry name" value="Ribonuclease III domain"/>
    <property type="match status" value="1"/>
</dbReference>
<dbReference type="GO" id="GO:0003725">
    <property type="term" value="F:double-stranded RNA binding"/>
    <property type="evidence" value="ECO:0007669"/>
    <property type="project" value="TreeGrafter"/>
</dbReference>
<dbReference type="SMART" id="SM00535">
    <property type="entry name" value="RIBOc"/>
    <property type="match status" value="1"/>
</dbReference>
<comment type="similarity">
    <text evidence="2">Belongs to the ribonuclease III family.</text>
</comment>
<keyword evidence="12" id="KW-1185">Reference proteome</keyword>
<keyword evidence="3 8" id="KW-0507">mRNA processing</keyword>
<evidence type="ECO:0000256" key="7">
    <source>
        <dbReference type="ARBA" id="ARBA00022884"/>
    </source>
</evidence>
<feature type="domain" description="RNase III" evidence="10">
    <location>
        <begin position="7"/>
        <end position="132"/>
    </location>
</feature>
<evidence type="ECO:0000256" key="2">
    <source>
        <dbReference type="ARBA" id="ARBA00010183"/>
    </source>
</evidence>
<keyword evidence="8" id="KW-0460">Magnesium</keyword>
<dbReference type="CDD" id="cd00593">
    <property type="entry name" value="RIBOc"/>
    <property type="match status" value="1"/>
</dbReference>
<dbReference type="PANTHER" id="PTHR11207">
    <property type="entry name" value="RIBONUCLEASE III"/>
    <property type="match status" value="1"/>
</dbReference>
<keyword evidence="6 8" id="KW-0378">Hydrolase</keyword>
<evidence type="ECO:0000256" key="3">
    <source>
        <dbReference type="ARBA" id="ARBA00022664"/>
    </source>
</evidence>
<keyword evidence="8" id="KW-0479">Metal-binding</keyword>
<dbReference type="Gene3D" id="3.30.160.20">
    <property type="match status" value="1"/>
</dbReference>
<keyword evidence="7 8" id="KW-0694">RNA-binding</keyword>
<dbReference type="InterPro" id="IPR000999">
    <property type="entry name" value="RNase_III_dom"/>
</dbReference>
<dbReference type="NCBIfam" id="TIGR02191">
    <property type="entry name" value="RNaseIII"/>
    <property type="match status" value="1"/>
</dbReference>
<dbReference type="PANTHER" id="PTHR11207:SF0">
    <property type="entry name" value="RIBONUCLEASE 3"/>
    <property type="match status" value="1"/>
</dbReference>
<comment type="subcellular location">
    <subcellularLocation>
        <location evidence="8">Cytoplasm</location>
    </subcellularLocation>
</comment>